<evidence type="ECO:0000313" key="4">
    <source>
        <dbReference type="Proteomes" id="UP000184510"/>
    </source>
</evidence>
<accession>A0A1M6C3T9</accession>
<proteinExistence type="predicted"/>
<feature type="compositionally biased region" description="Polar residues" evidence="1">
    <location>
        <begin position="50"/>
        <end position="59"/>
    </location>
</feature>
<evidence type="ECO:0008006" key="5">
    <source>
        <dbReference type="Google" id="ProtNLM"/>
    </source>
</evidence>
<gene>
    <name evidence="3" type="ORF">SAMN02745181_0380</name>
</gene>
<sequence length="376" mass="42041">MKTFLLLSVVLLSVFVAWRAMSPPREGSPTTAEQPAPTQAAREREPDNLQAVQPVQHSTPARPDDSASRQVLREELHGEWVEFFKENDKFMLGSKHREFANETVARLGVSAELAELVTLLGRSGYPSAVTLIDNAVKAHFLQHPEAAVDFAQRVEEPDNSMNSLHLQKWISYAGAQIQLPEDALETEQLSPRLRQQLRYGMAKGLAARDPDAALALLREVNAAGTPSATRSDSVRDAVSALPEDANYLQLAESFFDSPSTDDAWRRGAEDFYRAWTDQDALAAASFVLSQEPGEWSDRMLGTVMEKVARQNTEQAIDWLKQFDDERTYSKAAESIVYQIAQSRPEDARKITATIPSQDTQAKLYELIQAFENKYSR</sequence>
<feature type="chain" id="PRO_5012025347" description="HEAT repeat-containing protein" evidence="2">
    <location>
        <begin position="23"/>
        <end position="376"/>
    </location>
</feature>
<keyword evidence="4" id="KW-1185">Reference proteome</keyword>
<feature type="region of interest" description="Disordered" evidence="1">
    <location>
        <begin position="23"/>
        <end position="69"/>
    </location>
</feature>
<dbReference type="STRING" id="1123071.SAMN02745181_0380"/>
<dbReference type="AlphaFoldDB" id="A0A1M6C3T9"/>
<dbReference type="RefSeq" id="WP_143157808.1">
    <property type="nucleotide sequence ID" value="NZ_FQYR01000002.1"/>
</dbReference>
<evidence type="ECO:0000256" key="1">
    <source>
        <dbReference type="SAM" id="MobiDB-lite"/>
    </source>
</evidence>
<evidence type="ECO:0000313" key="3">
    <source>
        <dbReference type="EMBL" id="SHI55659.1"/>
    </source>
</evidence>
<keyword evidence="2" id="KW-0732">Signal</keyword>
<dbReference type="EMBL" id="FQYR01000002">
    <property type="protein sequence ID" value="SHI55659.1"/>
    <property type="molecule type" value="Genomic_DNA"/>
</dbReference>
<evidence type="ECO:0000256" key="2">
    <source>
        <dbReference type="SAM" id="SignalP"/>
    </source>
</evidence>
<protein>
    <recommendedName>
        <fullName evidence="5">HEAT repeat-containing protein</fullName>
    </recommendedName>
</protein>
<feature type="compositionally biased region" description="Low complexity" evidence="1">
    <location>
        <begin position="29"/>
        <end position="40"/>
    </location>
</feature>
<dbReference type="InParanoid" id="A0A1M6C3T9"/>
<name>A0A1M6C3T9_9BACT</name>
<organism evidence="3 4">
    <name type="scientific">Rubritalea squalenifaciens DSM 18772</name>
    <dbReference type="NCBI Taxonomy" id="1123071"/>
    <lineage>
        <taxon>Bacteria</taxon>
        <taxon>Pseudomonadati</taxon>
        <taxon>Verrucomicrobiota</taxon>
        <taxon>Verrucomicrobiia</taxon>
        <taxon>Verrucomicrobiales</taxon>
        <taxon>Rubritaleaceae</taxon>
        <taxon>Rubritalea</taxon>
    </lineage>
</organism>
<feature type="signal peptide" evidence="2">
    <location>
        <begin position="1"/>
        <end position="22"/>
    </location>
</feature>
<dbReference type="Proteomes" id="UP000184510">
    <property type="component" value="Unassembled WGS sequence"/>
</dbReference>
<reference evidence="3 4" key="1">
    <citation type="submission" date="2016-11" db="EMBL/GenBank/DDBJ databases">
        <authorList>
            <person name="Jaros S."/>
            <person name="Januszkiewicz K."/>
            <person name="Wedrychowicz H."/>
        </authorList>
    </citation>
    <scope>NUCLEOTIDE SEQUENCE [LARGE SCALE GENOMIC DNA]</scope>
    <source>
        <strain evidence="3 4">DSM 18772</strain>
    </source>
</reference>